<dbReference type="PANTHER" id="PTHR40448:SF1">
    <property type="entry name" value="TWO-COMPONENT SENSOR HISTIDINE KINASE"/>
    <property type="match status" value="1"/>
</dbReference>
<dbReference type="InterPro" id="IPR032834">
    <property type="entry name" value="NatK-like_C"/>
</dbReference>
<accession>A0ABU7VNS9</accession>
<dbReference type="Gene3D" id="3.30.565.10">
    <property type="entry name" value="Histidine kinase-like ATPase, C-terminal domain"/>
    <property type="match status" value="1"/>
</dbReference>
<evidence type="ECO:0000313" key="3">
    <source>
        <dbReference type="EMBL" id="MEF2965419.1"/>
    </source>
</evidence>
<feature type="transmembrane region" description="Helical" evidence="1">
    <location>
        <begin position="57"/>
        <end position="78"/>
    </location>
</feature>
<feature type="transmembrane region" description="Helical" evidence="1">
    <location>
        <begin position="184"/>
        <end position="204"/>
    </location>
</feature>
<evidence type="ECO:0000256" key="1">
    <source>
        <dbReference type="SAM" id="Phobius"/>
    </source>
</evidence>
<sequence>MTLLNNGLFIVNTLLQLFLLRCYFTVLFHAPEKAGWWTGICYFVAGCLLFASSAVAFPVLLTGLVSVTSSFLISLLYSARIQTRIVFSLLFLLMGAAAELLSYYLFSWFRSLEHAVTLNELEGRQLVLFASTCLMLLFILILRYIKRKGADYKLNGHYYFMLGLMLLFSLIILNTLFFYTQRNWLSILSAIGILSINLLIFFLFDSVMEQNRLREENNQLQKQMDYQDHTYAKTAHSFRSIKRIIHDTKKQLVYIRACILKQKSEEAVRHINQILDATNNAYLRIETGNLVVDALVSHALNMAQDNNIAVKYDIRIVAEAIKLDRYDLCVVIGNVLDNAIEAASVVPSQEERFINLFMSTNTQAFFVRVLNSRQDRTRERAQDFGKHPDYHGLGLTNIQRIAKKYGGYLKTKAEAKCYETIVVLPFADT</sequence>
<keyword evidence="1" id="KW-1133">Transmembrane helix</keyword>
<comment type="caution">
    <text evidence="3">The sequence shown here is derived from an EMBL/GenBank/DDBJ whole genome shotgun (WGS) entry which is preliminary data.</text>
</comment>
<dbReference type="RefSeq" id="WP_331845650.1">
    <property type="nucleotide sequence ID" value="NZ_JAZHPZ010000002.1"/>
</dbReference>
<keyword evidence="4" id="KW-1185">Reference proteome</keyword>
<dbReference type="PANTHER" id="PTHR40448">
    <property type="entry name" value="TWO-COMPONENT SENSOR HISTIDINE KINASE"/>
    <property type="match status" value="1"/>
</dbReference>
<dbReference type="CDD" id="cd16935">
    <property type="entry name" value="HATPase_AgrC-ComD-like"/>
    <property type="match status" value="1"/>
</dbReference>
<dbReference type="SUPFAM" id="SSF55874">
    <property type="entry name" value="ATPase domain of HSP90 chaperone/DNA topoisomerase II/histidine kinase"/>
    <property type="match status" value="1"/>
</dbReference>
<dbReference type="EMBL" id="JAZHPZ010000002">
    <property type="protein sequence ID" value="MEF2965419.1"/>
    <property type="molecule type" value="Genomic_DNA"/>
</dbReference>
<dbReference type="Pfam" id="PF14501">
    <property type="entry name" value="HATPase_c_5"/>
    <property type="match status" value="1"/>
</dbReference>
<gene>
    <name evidence="3" type="ORF">V3851_06190</name>
</gene>
<name>A0ABU7VNS9_9BACL</name>
<feature type="transmembrane region" description="Helical" evidence="1">
    <location>
        <begin position="126"/>
        <end position="145"/>
    </location>
</feature>
<feature type="transmembrane region" description="Helical" evidence="1">
    <location>
        <begin position="85"/>
        <end position="106"/>
    </location>
</feature>
<keyword evidence="1" id="KW-0472">Membrane</keyword>
<feature type="transmembrane region" description="Helical" evidence="1">
    <location>
        <begin position="6"/>
        <end position="27"/>
    </location>
</feature>
<organism evidence="3 4">
    <name type="scientific">Paenibacillus haidiansis</name>
    <dbReference type="NCBI Taxonomy" id="1574488"/>
    <lineage>
        <taxon>Bacteria</taxon>
        <taxon>Bacillati</taxon>
        <taxon>Bacillota</taxon>
        <taxon>Bacilli</taxon>
        <taxon>Bacillales</taxon>
        <taxon>Paenibacillaceae</taxon>
        <taxon>Paenibacillus</taxon>
    </lineage>
</organism>
<protein>
    <submittedName>
        <fullName evidence="3">GHKL domain-containing protein</fullName>
    </submittedName>
</protein>
<keyword evidence="1" id="KW-0812">Transmembrane</keyword>
<feature type="domain" description="Sensor histidine kinase NatK-like C-terminal" evidence="2">
    <location>
        <begin position="326"/>
        <end position="424"/>
    </location>
</feature>
<evidence type="ECO:0000313" key="4">
    <source>
        <dbReference type="Proteomes" id="UP001306950"/>
    </source>
</evidence>
<dbReference type="Proteomes" id="UP001306950">
    <property type="component" value="Unassembled WGS sequence"/>
</dbReference>
<evidence type="ECO:0000259" key="2">
    <source>
        <dbReference type="Pfam" id="PF14501"/>
    </source>
</evidence>
<feature type="transmembrane region" description="Helical" evidence="1">
    <location>
        <begin position="157"/>
        <end position="178"/>
    </location>
</feature>
<proteinExistence type="predicted"/>
<reference evidence="3 4" key="1">
    <citation type="submission" date="2024-02" db="EMBL/GenBank/DDBJ databases">
        <title>A nitrogen-fixing paenibacillus bacterium.</title>
        <authorList>
            <person name="Zhang W.L."/>
            <person name="Chen S.F."/>
        </authorList>
    </citation>
    <scope>NUCLEOTIDE SEQUENCE [LARGE SCALE GENOMIC DNA]</scope>
    <source>
        <strain evidence="3 4">M1</strain>
    </source>
</reference>
<dbReference type="InterPro" id="IPR036890">
    <property type="entry name" value="HATPase_C_sf"/>
</dbReference>